<dbReference type="EMBL" id="JACOOJ010000005">
    <property type="protein sequence ID" value="MBC5632062.1"/>
    <property type="molecule type" value="Genomic_DNA"/>
</dbReference>
<accession>A0ABR7DL22</accession>
<comment type="caution">
    <text evidence="2">The sequence shown here is derived from an EMBL/GenBank/DDBJ whole genome shotgun (WGS) entry which is preliminary data.</text>
</comment>
<dbReference type="Proteomes" id="UP000651475">
    <property type="component" value="Unassembled WGS sequence"/>
</dbReference>
<feature type="signal peptide" evidence="1">
    <location>
        <begin position="1"/>
        <end position="23"/>
    </location>
</feature>
<reference evidence="2 3" key="1">
    <citation type="submission" date="2020-08" db="EMBL/GenBank/DDBJ databases">
        <title>Genome public.</title>
        <authorList>
            <person name="Liu C."/>
            <person name="Sun Q."/>
        </authorList>
    </citation>
    <scope>NUCLEOTIDE SEQUENCE [LARGE SCALE GENOMIC DNA]</scope>
    <source>
        <strain evidence="2 3">NSJ-79</strain>
    </source>
</reference>
<name>A0ABR7DL22_9BACT</name>
<sequence>MKAKCLLGWLVMMVLLTCFCSCNDDDKGGAFEVGKSDVFVMMDNKDNIPLFPLEGNYKVKSLDESIATGEIKKTDNGDASVVVTPVSKGKTTFVISNGIEEKEVDITVVNAYIVFNVERESFLCMADKDKNDVIMAELKKDPFLGPKNVFMLVKDEAQTMYLFDKKEDIEVDETFKSVSKSPYKSKGSYDILKSGDKFYLVLEAGSRSSRFEIGGNAEGQSILKSFFNLNSLKSENTVPEQLAQIDLTEDLTEEYHNKFQGGISSVEHGYTCTILSERMYRLPFEE</sequence>
<proteinExistence type="predicted"/>
<keyword evidence="3" id="KW-1185">Reference proteome</keyword>
<dbReference type="RefSeq" id="WP_186928847.1">
    <property type="nucleotide sequence ID" value="NZ_JACOOJ010000005.1"/>
</dbReference>
<keyword evidence="1" id="KW-0732">Signal</keyword>
<evidence type="ECO:0000313" key="2">
    <source>
        <dbReference type="EMBL" id="MBC5632062.1"/>
    </source>
</evidence>
<organism evidence="2 3">
    <name type="scientific">Parabacteroides hominis</name>
    <dbReference type="NCBI Taxonomy" id="2763057"/>
    <lineage>
        <taxon>Bacteria</taxon>
        <taxon>Pseudomonadati</taxon>
        <taxon>Bacteroidota</taxon>
        <taxon>Bacteroidia</taxon>
        <taxon>Bacteroidales</taxon>
        <taxon>Tannerellaceae</taxon>
        <taxon>Parabacteroides</taxon>
    </lineage>
</organism>
<feature type="chain" id="PRO_5047287816" description="Lipoprotein" evidence="1">
    <location>
        <begin position="24"/>
        <end position="286"/>
    </location>
</feature>
<evidence type="ECO:0008006" key="4">
    <source>
        <dbReference type="Google" id="ProtNLM"/>
    </source>
</evidence>
<evidence type="ECO:0000256" key="1">
    <source>
        <dbReference type="SAM" id="SignalP"/>
    </source>
</evidence>
<protein>
    <recommendedName>
        <fullName evidence="4">Lipoprotein</fullName>
    </recommendedName>
</protein>
<evidence type="ECO:0000313" key="3">
    <source>
        <dbReference type="Proteomes" id="UP000651475"/>
    </source>
</evidence>
<gene>
    <name evidence="2" type="ORF">H8S65_04645</name>
</gene>